<protein>
    <submittedName>
        <fullName evidence="3">DUF480 domain-containing protein</fullName>
    </submittedName>
</protein>
<evidence type="ECO:0000256" key="1">
    <source>
        <dbReference type="HAMAP-Rule" id="MF_01584"/>
    </source>
</evidence>
<dbReference type="InterPro" id="IPR036388">
    <property type="entry name" value="WH-like_DNA-bd_sf"/>
</dbReference>
<dbReference type="InterPro" id="IPR007432">
    <property type="entry name" value="DUF480"/>
</dbReference>
<dbReference type="Gene3D" id="1.10.10.10">
    <property type="entry name" value="Winged helix-like DNA-binding domain superfamily/Winged helix DNA-binding domain"/>
    <property type="match status" value="2"/>
</dbReference>
<gene>
    <name evidence="3" type="ORF">FJM67_14530</name>
</gene>
<dbReference type="SUPFAM" id="SSF46785">
    <property type="entry name" value="Winged helix' DNA-binding domain"/>
    <property type="match status" value="2"/>
</dbReference>
<evidence type="ECO:0000256" key="2">
    <source>
        <dbReference type="SAM" id="Coils"/>
    </source>
</evidence>
<dbReference type="AlphaFoldDB" id="A0A501WJS6"/>
<dbReference type="PANTHER" id="PTHR38768">
    <property type="entry name" value="UPF0502 PROTEIN YCEH"/>
    <property type="match status" value="1"/>
</dbReference>
<reference evidence="3 4" key="1">
    <citation type="submission" date="2019-06" db="EMBL/GenBank/DDBJ databases">
        <title>A novel bacterium of genus Marinomonas, isolated from coastal sand.</title>
        <authorList>
            <person name="Huang H."/>
            <person name="Mo K."/>
            <person name="Hu Y."/>
        </authorList>
    </citation>
    <scope>NUCLEOTIDE SEQUENCE [LARGE SCALE GENOMIC DNA]</scope>
    <source>
        <strain evidence="3 4">HB171799</strain>
    </source>
</reference>
<dbReference type="RefSeq" id="WP_140590766.1">
    <property type="nucleotide sequence ID" value="NZ_VFRR01000042.1"/>
</dbReference>
<keyword evidence="2" id="KW-0175">Coiled coil</keyword>
<evidence type="ECO:0000313" key="3">
    <source>
        <dbReference type="EMBL" id="TPE47397.1"/>
    </source>
</evidence>
<evidence type="ECO:0000313" key="4">
    <source>
        <dbReference type="Proteomes" id="UP000315901"/>
    </source>
</evidence>
<dbReference type="Proteomes" id="UP000315901">
    <property type="component" value="Unassembled WGS sequence"/>
</dbReference>
<name>A0A501WJS6_9GAMM</name>
<sequence>MSYYTLSAQEMRVIGCLIEKSLTTPDLYPLSLNSLTNACNQKSSREPVVNYTETEVQQTLDDLESRALITELLTPGSRVAKYQHRFCNTEFSDLQFTPAQTAILCMLFLRGPQTPGELRSRSGRLHAFANIQEVEEALNALANMTGGPFVQQLPREPGKRESRYTQLFCTDETLPSPVSDAELTLSEEQTTDLHQRVTELEAKVAELLDRITDLENRTDL</sequence>
<dbReference type="PANTHER" id="PTHR38768:SF1">
    <property type="entry name" value="UPF0502 PROTEIN YCEH"/>
    <property type="match status" value="1"/>
</dbReference>
<comment type="similarity">
    <text evidence="1">Belongs to the UPF0502 family.</text>
</comment>
<keyword evidence="4" id="KW-1185">Reference proteome</keyword>
<organism evidence="3 4">
    <name type="scientific">Maribrevibacterium harenarium</name>
    <dbReference type="NCBI Taxonomy" id="2589817"/>
    <lineage>
        <taxon>Bacteria</taxon>
        <taxon>Pseudomonadati</taxon>
        <taxon>Pseudomonadota</taxon>
        <taxon>Gammaproteobacteria</taxon>
        <taxon>Oceanospirillales</taxon>
        <taxon>Oceanospirillaceae</taxon>
        <taxon>Maribrevibacterium</taxon>
    </lineage>
</organism>
<dbReference type="HAMAP" id="MF_01584">
    <property type="entry name" value="UPF0502"/>
    <property type="match status" value="1"/>
</dbReference>
<dbReference type="EMBL" id="VFRR01000042">
    <property type="protein sequence ID" value="TPE47397.1"/>
    <property type="molecule type" value="Genomic_DNA"/>
</dbReference>
<dbReference type="Pfam" id="PF04337">
    <property type="entry name" value="DUF480"/>
    <property type="match status" value="1"/>
</dbReference>
<proteinExistence type="inferred from homology"/>
<accession>A0A501WJS6</accession>
<feature type="coiled-coil region" evidence="2">
    <location>
        <begin position="190"/>
        <end position="217"/>
    </location>
</feature>
<dbReference type="OrthoDB" id="9784785at2"/>
<dbReference type="InterPro" id="IPR036390">
    <property type="entry name" value="WH_DNA-bd_sf"/>
</dbReference>
<comment type="caution">
    <text evidence="3">The sequence shown here is derived from an EMBL/GenBank/DDBJ whole genome shotgun (WGS) entry which is preliminary data.</text>
</comment>
<dbReference type="Gene3D" id="1.20.5.490">
    <property type="entry name" value="Single helix bin"/>
    <property type="match status" value="1"/>
</dbReference>